<name>A0A917ILN0_9MICC</name>
<gene>
    <name evidence="6" type="primary">ybaK</name>
    <name evidence="6" type="ORF">GCM10007359_01390</name>
</gene>
<dbReference type="PIRSF" id="PIRSF006181">
    <property type="entry name" value="EbsC_YbaK"/>
    <property type="match status" value="1"/>
</dbReference>
<dbReference type="EC" id="4.2.-.-" evidence="4"/>
<dbReference type="InterPro" id="IPR036754">
    <property type="entry name" value="YbaK/aa-tRNA-synt-asso_dom_sf"/>
</dbReference>
<dbReference type="AlphaFoldDB" id="A0A917ILN0"/>
<proteinExistence type="inferred from homology"/>
<dbReference type="PANTHER" id="PTHR30411:SF0">
    <property type="entry name" value="CYS-TRNA(PRO)_CYS-TRNA(CYS) DEACYLASE YBAK"/>
    <property type="match status" value="1"/>
</dbReference>
<keyword evidence="7" id="KW-1185">Reference proteome</keyword>
<dbReference type="InterPro" id="IPR004369">
    <property type="entry name" value="Prolyl-tRNA_editing_YbaK/EbsC"/>
</dbReference>
<dbReference type="RefSeq" id="WP_188358430.1">
    <property type="nucleotide sequence ID" value="NZ_BMDC01000001.1"/>
</dbReference>
<reference evidence="6 7" key="1">
    <citation type="journal article" date="2014" name="Int. J. Syst. Evol. Microbiol.">
        <title>Complete genome sequence of Corynebacterium casei LMG S-19264T (=DSM 44701T), isolated from a smear-ripened cheese.</title>
        <authorList>
            <consortium name="US DOE Joint Genome Institute (JGI-PGF)"/>
            <person name="Walter F."/>
            <person name="Albersmeier A."/>
            <person name="Kalinowski J."/>
            <person name="Ruckert C."/>
        </authorList>
    </citation>
    <scope>NUCLEOTIDE SEQUENCE [LARGE SCALE GENOMIC DNA]</scope>
    <source>
        <strain evidence="6 7">CCM 8669</strain>
    </source>
</reference>
<accession>A0A917ILN0</accession>
<dbReference type="GO" id="GO:0002161">
    <property type="term" value="F:aminoacyl-tRNA deacylase activity"/>
    <property type="evidence" value="ECO:0007669"/>
    <property type="project" value="InterPro"/>
</dbReference>
<evidence type="ECO:0000256" key="4">
    <source>
        <dbReference type="PIRNR" id="PIRNR006181"/>
    </source>
</evidence>
<dbReference type="EMBL" id="BMDC01000001">
    <property type="protein sequence ID" value="GGH56855.1"/>
    <property type="molecule type" value="Genomic_DNA"/>
</dbReference>
<dbReference type="CDD" id="cd00002">
    <property type="entry name" value="YbaK_deacylase"/>
    <property type="match status" value="1"/>
</dbReference>
<dbReference type="GO" id="GO:0006412">
    <property type="term" value="P:translation"/>
    <property type="evidence" value="ECO:0007669"/>
    <property type="project" value="UniProtKB-KW"/>
</dbReference>
<evidence type="ECO:0000259" key="5">
    <source>
        <dbReference type="Pfam" id="PF04073"/>
    </source>
</evidence>
<keyword evidence="2 4" id="KW-0648">Protein biosynthesis</keyword>
<dbReference type="Gene3D" id="3.90.960.10">
    <property type="entry name" value="YbaK/aminoacyl-tRNA synthetase-associated domain"/>
    <property type="match status" value="1"/>
</dbReference>
<dbReference type="GO" id="GO:0016829">
    <property type="term" value="F:lyase activity"/>
    <property type="evidence" value="ECO:0007669"/>
    <property type="project" value="UniProtKB-KW"/>
</dbReference>
<evidence type="ECO:0000256" key="1">
    <source>
        <dbReference type="ARBA" id="ARBA00009798"/>
    </source>
</evidence>
<evidence type="ECO:0000313" key="7">
    <source>
        <dbReference type="Proteomes" id="UP000600171"/>
    </source>
</evidence>
<evidence type="ECO:0000256" key="2">
    <source>
        <dbReference type="ARBA" id="ARBA00022917"/>
    </source>
</evidence>
<dbReference type="Pfam" id="PF04073">
    <property type="entry name" value="tRNA_edit"/>
    <property type="match status" value="1"/>
</dbReference>
<dbReference type="Proteomes" id="UP000600171">
    <property type="component" value="Unassembled WGS sequence"/>
</dbReference>
<dbReference type="NCBIfam" id="TIGR00011">
    <property type="entry name" value="YbaK_EbsC"/>
    <property type="match status" value="1"/>
</dbReference>
<comment type="caution">
    <text evidence="6">The sequence shown here is derived from an EMBL/GenBank/DDBJ whole genome shotgun (WGS) entry which is preliminary data.</text>
</comment>
<dbReference type="SUPFAM" id="SSF55826">
    <property type="entry name" value="YbaK/ProRS associated domain"/>
    <property type="match status" value="1"/>
</dbReference>
<evidence type="ECO:0000313" key="6">
    <source>
        <dbReference type="EMBL" id="GGH56855.1"/>
    </source>
</evidence>
<comment type="similarity">
    <text evidence="1 4">Belongs to the prolyl-tRNA editing family. YbaK/EbsC subfamily.</text>
</comment>
<protein>
    <recommendedName>
        <fullName evidence="4">Cys-tRNA(Pro)/Cys-tRNA(Cys) deacylase</fullName>
        <ecNumber evidence="4">4.2.-.-</ecNumber>
    </recommendedName>
</protein>
<feature type="domain" description="YbaK/aminoacyl-tRNA synthetase-associated" evidence="5">
    <location>
        <begin position="41"/>
        <end position="154"/>
    </location>
</feature>
<keyword evidence="3 4" id="KW-0456">Lyase</keyword>
<evidence type="ECO:0000256" key="3">
    <source>
        <dbReference type="ARBA" id="ARBA00023239"/>
    </source>
</evidence>
<dbReference type="InterPro" id="IPR007214">
    <property type="entry name" value="YbaK/aa-tRNA-synth-assoc-dom"/>
</dbReference>
<dbReference type="PANTHER" id="PTHR30411">
    <property type="entry name" value="CYTOPLASMIC PROTEIN"/>
    <property type="match status" value="1"/>
</dbReference>
<sequence>MAKKKKQAHGSTAAVKALTEAGVAFEALEYVHEDGATNFGAEAAASLGRNPEQVFKTLMVNHDKDFAICVVPVAGKLNLKAAAAALGWKSASMADPAVAEKRTGYVVGGISPLGQKTAHPTLLDESAQLFETVLVSGGKRGLDVELSPADLLKLTGGSYADIAAS</sequence>
<organism evidence="6 7">
    <name type="scientific">Rothia aerolata</name>
    <dbReference type="NCBI Taxonomy" id="1812262"/>
    <lineage>
        <taxon>Bacteria</taxon>
        <taxon>Bacillati</taxon>
        <taxon>Actinomycetota</taxon>
        <taxon>Actinomycetes</taxon>
        <taxon>Micrococcales</taxon>
        <taxon>Micrococcaceae</taxon>
        <taxon>Rothia</taxon>
    </lineage>
</organism>